<dbReference type="Proteomes" id="UP000297703">
    <property type="component" value="Unassembled WGS sequence"/>
</dbReference>
<evidence type="ECO:0000256" key="5">
    <source>
        <dbReference type="ARBA" id="ARBA00023136"/>
    </source>
</evidence>
<evidence type="ECO:0000256" key="9">
    <source>
        <dbReference type="SAM" id="SignalP"/>
    </source>
</evidence>
<feature type="chain" id="PRO_5020038367" evidence="9">
    <location>
        <begin position="16"/>
        <end position="765"/>
    </location>
</feature>
<evidence type="ECO:0000313" key="11">
    <source>
        <dbReference type="Proteomes" id="UP000297703"/>
    </source>
</evidence>
<feature type="coiled-coil region" evidence="7">
    <location>
        <begin position="294"/>
        <end position="321"/>
    </location>
</feature>
<dbReference type="GO" id="GO:0005929">
    <property type="term" value="C:cilium"/>
    <property type="evidence" value="ECO:0007669"/>
    <property type="project" value="TreeGrafter"/>
</dbReference>
<reference evidence="10 11" key="2">
    <citation type="submission" date="2019-04" db="EMBL/GenBank/DDBJ databases">
        <title>The genome sequence of big-headed turtle.</title>
        <authorList>
            <person name="Gong S."/>
        </authorList>
    </citation>
    <scope>NUCLEOTIDE SEQUENCE [LARGE SCALE GENOMIC DNA]</scope>
    <source>
        <strain evidence="10">DO16091913</strain>
        <tissue evidence="10">Muscle</tissue>
    </source>
</reference>
<evidence type="ECO:0000256" key="6">
    <source>
        <dbReference type="ARBA" id="ARBA00023180"/>
    </source>
</evidence>
<comment type="caution">
    <text evidence="10">The sequence shown here is derived from an EMBL/GenBank/DDBJ whole genome shotgun (WGS) entry which is preliminary data.</text>
</comment>
<keyword evidence="4 8" id="KW-1133">Transmembrane helix</keyword>
<feature type="transmembrane region" description="Helical" evidence="8">
    <location>
        <begin position="404"/>
        <end position="429"/>
    </location>
</feature>
<dbReference type="PANTHER" id="PTHR22730:SF6">
    <property type="entry name" value="PROMININ-2"/>
    <property type="match status" value="1"/>
</dbReference>
<keyword evidence="3 8" id="KW-0812">Transmembrane</keyword>
<dbReference type="GO" id="GO:0009986">
    <property type="term" value="C:cell surface"/>
    <property type="evidence" value="ECO:0007669"/>
    <property type="project" value="TreeGrafter"/>
</dbReference>
<dbReference type="Pfam" id="PF05478">
    <property type="entry name" value="Prominin"/>
    <property type="match status" value="1"/>
</dbReference>
<feature type="signal peptide" evidence="9">
    <location>
        <begin position="1"/>
        <end position="15"/>
    </location>
</feature>
<dbReference type="EMBL" id="QXTE01000525">
    <property type="protein sequence ID" value="TFJ97150.1"/>
    <property type="molecule type" value="Genomic_DNA"/>
</dbReference>
<dbReference type="AlphaFoldDB" id="A0A4D9DIP1"/>
<dbReference type="InterPro" id="IPR008795">
    <property type="entry name" value="Prominin"/>
</dbReference>
<evidence type="ECO:0000256" key="1">
    <source>
        <dbReference type="ARBA" id="ARBA00004475"/>
    </source>
</evidence>
<keyword evidence="11" id="KW-1185">Reference proteome</keyword>
<keyword evidence="6" id="KW-0325">Glycoprotein</keyword>
<evidence type="ECO:0000256" key="3">
    <source>
        <dbReference type="ARBA" id="ARBA00022692"/>
    </source>
</evidence>
<sequence>MSLALTWVLLDPVRSQQCPPGNPLLVHQFMEIGADQRVPAQHRVPSSLDPLYGVVRRYLDVVQQNPFPAGIGTPGPGLNHKRQLLRKRRLCHAGCISHLLKRGSFLLRWAQNPPLPAERAARPPGSSKAGALMQGDRRGVQSVVEQFAVPRQQIIGDLNNVSRSIGLTIHSLLKEQVYSVLEGIQGRAQDLQTSLHHLQILNKTVRTLTHFQDELGLALRDRKESAVSLLDSPRCTSCARALGKAQSLEPGADYSRVPSVEQVLKTLSGLPKANFPDLIDQGNSTFNSMPDLAVAKMAQVVQDLKDEVNKVSEKVQSIADSFPVSDYTQPLNDALMQAENKSRPYLQEVKHYEKYRWVVGIVLCSVVLLVVACNLLGLSLGACGLAMREDPSDYESRGEAGAKFLLVGVGFSFLFSWLLILLVFATFLVGGNVQTLVCKNWANQEIYKFIDTPGNLPPSMNLTQLLSLKRNLNLTSAYQECKKGAGLWDVLQLRDAYNLEDHLHLSQYTRDFQKRLDNFNLHFEEIHFLDGAGRRDLETFRQSGIDQLDYPTFQAEMQNPVVRTSLEDLARDLEGLRKIQNNITIAGRLANESQALWKIQNATVLTQEALVVKLNESVQFLSAMAPHLQPLLKRTMAEIALVETMLPVQAQRLLRHEIGCFTRKELGYFSQYLNWVRRTMTEDVASCQPLVTALDNGRVILCDRIAEPWNAFWFSLGCCTFFLVPSIIFAIKLTKHFRPIRNRLISTASEETYPFHIPRVTALKL</sequence>
<keyword evidence="5 8" id="KW-0472">Membrane</keyword>
<evidence type="ECO:0000313" key="10">
    <source>
        <dbReference type="EMBL" id="TFJ97150.1"/>
    </source>
</evidence>
<dbReference type="GO" id="GO:0016324">
    <property type="term" value="C:apical plasma membrane"/>
    <property type="evidence" value="ECO:0007669"/>
    <property type="project" value="TreeGrafter"/>
</dbReference>
<evidence type="ECO:0000256" key="7">
    <source>
        <dbReference type="SAM" id="Coils"/>
    </source>
</evidence>
<evidence type="ECO:0000256" key="8">
    <source>
        <dbReference type="SAM" id="Phobius"/>
    </source>
</evidence>
<dbReference type="GO" id="GO:0071914">
    <property type="term" value="C:prominosome"/>
    <property type="evidence" value="ECO:0007669"/>
    <property type="project" value="TreeGrafter"/>
</dbReference>
<keyword evidence="7" id="KW-0175">Coiled coil</keyword>
<dbReference type="GO" id="GO:0015485">
    <property type="term" value="F:cholesterol binding"/>
    <property type="evidence" value="ECO:0007669"/>
    <property type="project" value="TreeGrafter"/>
</dbReference>
<organism evidence="10 11">
    <name type="scientific">Platysternon megacephalum</name>
    <name type="common">big-headed turtle</name>
    <dbReference type="NCBI Taxonomy" id="55544"/>
    <lineage>
        <taxon>Eukaryota</taxon>
        <taxon>Metazoa</taxon>
        <taxon>Chordata</taxon>
        <taxon>Craniata</taxon>
        <taxon>Vertebrata</taxon>
        <taxon>Euteleostomi</taxon>
        <taxon>Archelosauria</taxon>
        <taxon>Testudinata</taxon>
        <taxon>Testudines</taxon>
        <taxon>Cryptodira</taxon>
        <taxon>Durocryptodira</taxon>
        <taxon>Testudinoidea</taxon>
        <taxon>Platysternidae</taxon>
        <taxon>Platysternon</taxon>
    </lineage>
</organism>
<name>A0A4D9DIP1_9SAUR</name>
<evidence type="ECO:0000256" key="4">
    <source>
        <dbReference type="ARBA" id="ARBA00022989"/>
    </source>
</evidence>
<feature type="transmembrane region" description="Helical" evidence="8">
    <location>
        <begin position="357"/>
        <end position="383"/>
    </location>
</feature>
<evidence type="ECO:0000256" key="2">
    <source>
        <dbReference type="ARBA" id="ARBA00006058"/>
    </source>
</evidence>
<dbReference type="OrthoDB" id="6229420at2759"/>
<reference evidence="10 11" key="1">
    <citation type="submission" date="2019-04" db="EMBL/GenBank/DDBJ databases">
        <title>Draft genome of the big-headed turtle Platysternon megacephalum.</title>
        <authorList>
            <person name="Gong S."/>
        </authorList>
    </citation>
    <scope>NUCLEOTIDE SEQUENCE [LARGE SCALE GENOMIC DNA]</scope>
    <source>
        <strain evidence="10">DO16091913</strain>
        <tissue evidence="10">Muscle</tissue>
    </source>
</reference>
<protein>
    <submittedName>
        <fullName evidence="10">Prominin-2</fullName>
    </submittedName>
</protein>
<dbReference type="PANTHER" id="PTHR22730">
    <property type="entry name" value="PROMININ PROM PROTEIN"/>
    <property type="match status" value="1"/>
</dbReference>
<dbReference type="GO" id="GO:0031528">
    <property type="term" value="C:microvillus membrane"/>
    <property type="evidence" value="ECO:0007669"/>
    <property type="project" value="UniProtKB-SubCell"/>
</dbReference>
<comment type="subcellular location">
    <subcellularLocation>
        <location evidence="1">Cell projection</location>
        <location evidence="1">Microvillus membrane</location>
        <topology evidence="1">Multi-pass membrane protein</topology>
    </subcellularLocation>
</comment>
<gene>
    <name evidence="10" type="ORF">DR999_PMT21032</name>
</gene>
<proteinExistence type="inferred from homology"/>
<accession>A0A4D9DIP1</accession>
<keyword evidence="9" id="KW-0732">Signal</keyword>
<comment type="similarity">
    <text evidence="2">Belongs to the prominin family.</text>
</comment>
<feature type="transmembrane region" description="Helical" evidence="8">
    <location>
        <begin position="711"/>
        <end position="731"/>
    </location>
</feature>